<keyword evidence="3 8" id="KW-1134">Transmembrane beta strand</keyword>
<proteinExistence type="inferred from homology"/>
<evidence type="ECO:0000256" key="8">
    <source>
        <dbReference type="PROSITE-ProRule" id="PRU01360"/>
    </source>
</evidence>
<keyword evidence="4 8" id="KW-0812">Transmembrane</keyword>
<evidence type="ECO:0000256" key="9">
    <source>
        <dbReference type="RuleBase" id="RU003357"/>
    </source>
</evidence>
<accession>A0A7Y0FU70</accession>
<feature type="domain" description="TonB-dependent receptor plug" evidence="11">
    <location>
        <begin position="126"/>
        <end position="250"/>
    </location>
</feature>
<evidence type="ECO:0000256" key="1">
    <source>
        <dbReference type="ARBA" id="ARBA00004571"/>
    </source>
</evidence>
<dbReference type="PROSITE" id="PS52016">
    <property type="entry name" value="TONB_DEPENDENT_REC_3"/>
    <property type="match status" value="1"/>
</dbReference>
<dbReference type="InterPro" id="IPR023997">
    <property type="entry name" value="TonB-dep_OMP_SusC/RagA_CS"/>
</dbReference>
<evidence type="ECO:0000259" key="11">
    <source>
        <dbReference type="Pfam" id="PF07715"/>
    </source>
</evidence>
<evidence type="ECO:0000259" key="10">
    <source>
        <dbReference type="Pfam" id="PF00593"/>
    </source>
</evidence>
<gene>
    <name evidence="12" type="ORF">HHL23_22020</name>
</gene>
<dbReference type="PROSITE" id="PS51257">
    <property type="entry name" value="PROKAR_LIPOPROTEIN"/>
    <property type="match status" value="1"/>
</dbReference>
<sequence>MKKNFCSLGHIQLAFGFTLLVSCTAIGQVREISGTVTENNLPVKGVSVFQEGGDAVTLTSASGTYIVRVTGENPVLIFRHPDYGERRFSVENSAVLNVSLVLADKTTTTNVGEVVLNAGYYKVKDRERTGSIAKVSAKDIENQAVGNVLSAAQGRVAGVNIVQNSGMPGGGYDIQIRGKNSLRSLANSPLYVVDGVPVGGEMTSQFSGAILPASSINPLNSINPSDVESIEILKDADATSIYGSRGANGVVLITTKKGKSGKFGQLGLSIGTSYSVSSVISNLKMLGTSDYIRMRREAYENDGVSVYPPNAYDINGIWDQTRKTDWRRALIGNTADAFNTHISLSGGNDRTSFLIGYGHTEQSTVFSKNFKYTTDHISSSISHSSEDKRFQLTVSNRFSLQKNNLLSEDITRQSLLLPPDAPALYLEDGSLNWENNTFNNPAGLYNSSYSYENKQFLTNMNMQYELLEHWFLKLSGGINYQSFDERSLKPNTMYNPASYQGQSSASSQSYKSSQDRFSYILEPQLNWHRKTGRHAFDVLVGTTFQSEVNRQGSMQGFGFESNAFIENIGAARYKIITDQIRTEYRYAAFFGRINYQYAGRYIINLTGRRDGSSRFGPNNKFANFGAVGAAWIFSQEAFLKDKKWLSFGKLRTSYGSTGSDNIGDYGYLDTYDISESLYNNIAGLNPSRLYNPNYSWEKTTKLEAALELGFVRNRINLTAAWYRNRSSSQLVGYQLPSVTGFSSVLANLNATVENSGWELELSAKPFSGKSFQWETGLNISFPENKLVSFPGLEGSTYANTYMIGQPITMVKVYQYEGIDPSTGLYRFKDFNGDGKISAPDDRKAVENIGVRYFGGWNNTLRLGNWNLSFLFQFVKQKNWNYHNIMPIPGSMNNQPKEVLDVWSTDHPDGTYMPYSSGSNGTKNQLHVFFMNSTAAVSDASFIRLKNLELGYQIPVKGWLKNAKVYFQGQNLLTFTRYFGPDPEFRNIGYLPPLKTYSLGILISL</sequence>
<dbReference type="Gene3D" id="2.170.130.10">
    <property type="entry name" value="TonB-dependent receptor, plug domain"/>
    <property type="match status" value="1"/>
</dbReference>
<dbReference type="NCBIfam" id="TIGR04057">
    <property type="entry name" value="SusC_RagA_signa"/>
    <property type="match status" value="1"/>
</dbReference>
<keyword evidence="7 8" id="KW-0998">Cell outer membrane</keyword>
<dbReference type="Pfam" id="PF00593">
    <property type="entry name" value="TonB_dep_Rec_b-barrel"/>
    <property type="match status" value="1"/>
</dbReference>
<evidence type="ECO:0000256" key="5">
    <source>
        <dbReference type="ARBA" id="ARBA00023077"/>
    </source>
</evidence>
<dbReference type="NCBIfam" id="TIGR04056">
    <property type="entry name" value="OMP_RagA_SusC"/>
    <property type="match status" value="1"/>
</dbReference>
<comment type="caution">
    <text evidence="12">The sequence shown here is derived from an EMBL/GenBank/DDBJ whole genome shotgun (WGS) entry which is preliminary data.</text>
</comment>
<keyword evidence="6 8" id="KW-0472">Membrane</keyword>
<evidence type="ECO:0000256" key="7">
    <source>
        <dbReference type="ARBA" id="ARBA00023237"/>
    </source>
</evidence>
<evidence type="ECO:0000256" key="3">
    <source>
        <dbReference type="ARBA" id="ARBA00022452"/>
    </source>
</evidence>
<dbReference type="InterPro" id="IPR036942">
    <property type="entry name" value="Beta-barrel_TonB_sf"/>
</dbReference>
<dbReference type="SUPFAM" id="SSF56935">
    <property type="entry name" value="Porins"/>
    <property type="match status" value="1"/>
</dbReference>
<dbReference type="InterPro" id="IPR000531">
    <property type="entry name" value="Beta-barrel_TonB"/>
</dbReference>
<evidence type="ECO:0000313" key="12">
    <source>
        <dbReference type="EMBL" id="NML72436.1"/>
    </source>
</evidence>
<dbReference type="InterPro" id="IPR023996">
    <property type="entry name" value="TonB-dep_OMP_SusC/RagA"/>
</dbReference>
<evidence type="ECO:0000313" key="13">
    <source>
        <dbReference type="Proteomes" id="UP000544054"/>
    </source>
</evidence>
<dbReference type="Proteomes" id="UP000544054">
    <property type="component" value="Unassembled WGS sequence"/>
</dbReference>
<keyword evidence="5 9" id="KW-0798">TonB box</keyword>
<dbReference type="SUPFAM" id="SSF49464">
    <property type="entry name" value="Carboxypeptidase regulatory domain-like"/>
    <property type="match status" value="1"/>
</dbReference>
<dbReference type="EMBL" id="JABBGI010000056">
    <property type="protein sequence ID" value="NML72436.1"/>
    <property type="molecule type" value="Genomic_DNA"/>
</dbReference>
<dbReference type="InterPro" id="IPR037066">
    <property type="entry name" value="Plug_dom_sf"/>
</dbReference>
<keyword evidence="13" id="KW-1185">Reference proteome</keyword>
<dbReference type="GO" id="GO:0009279">
    <property type="term" value="C:cell outer membrane"/>
    <property type="evidence" value="ECO:0007669"/>
    <property type="project" value="UniProtKB-SubCell"/>
</dbReference>
<comment type="similarity">
    <text evidence="8 9">Belongs to the TonB-dependent receptor family.</text>
</comment>
<evidence type="ECO:0000256" key="6">
    <source>
        <dbReference type="ARBA" id="ARBA00023136"/>
    </source>
</evidence>
<dbReference type="InterPro" id="IPR008969">
    <property type="entry name" value="CarboxyPept-like_regulatory"/>
</dbReference>
<comment type="subcellular location">
    <subcellularLocation>
        <location evidence="1 8">Cell outer membrane</location>
        <topology evidence="1 8">Multi-pass membrane protein</topology>
    </subcellularLocation>
</comment>
<dbReference type="Gene3D" id="2.40.170.20">
    <property type="entry name" value="TonB-dependent receptor, beta-barrel domain"/>
    <property type="match status" value="1"/>
</dbReference>
<dbReference type="InterPro" id="IPR039426">
    <property type="entry name" value="TonB-dep_rcpt-like"/>
</dbReference>
<evidence type="ECO:0000256" key="4">
    <source>
        <dbReference type="ARBA" id="ARBA00022692"/>
    </source>
</evidence>
<dbReference type="AlphaFoldDB" id="A0A7Y0FU70"/>
<evidence type="ECO:0000256" key="2">
    <source>
        <dbReference type="ARBA" id="ARBA00022448"/>
    </source>
</evidence>
<reference evidence="12 13" key="1">
    <citation type="submission" date="2020-04" db="EMBL/GenBank/DDBJ databases">
        <title>Chryseobacterium sp. RP-3-3 sp. nov., isolated from Jeju soil.</title>
        <authorList>
            <person name="Dahal R.H."/>
        </authorList>
    </citation>
    <scope>NUCLEOTIDE SEQUENCE [LARGE SCALE GENOMIC DNA]</scope>
    <source>
        <strain evidence="12 13">RP-3-3</strain>
    </source>
</reference>
<name>A0A7Y0FU70_9FLAO</name>
<dbReference type="Pfam" id="PF07715">
    <property type="entry name" value="Plug"/>
    <property type="match status" value="1"/>
</dbReference>
<dbReference type="RefSeq" id="WP_169236887.1">
    <property type="nucleotide sequence ID" value="NZ_JABBGI010000056.1"/>
</dbReference>
<dbReference type="InterPro" id="IPR012910">
    <property type="entry name" value="Plug_dom"/>
</dbReference>
<protein>
    <submittedName>
        <fullName evidence="12">SusC/RagA family TonB-linked outer membrane protein</fullName>
    </submittedName>
</protein>
<keyword evidence="2 8" id="KW-0813">Transport</keyword>
<organism evidence="12 13">
    <name type="scientific">Chryseobacterium antibioticum</name>
    <dbReference type="NCBI Taxonomy" id="2728847"/>
    <lineage>
        <taxon>Bacteria</taxon>
        <taxon>Pseudomonadati</taxon>
        <taxon>Bacteroidota</taxon>
        <taxon>Flavobacteriia</taxon>
        <taxon>Flavobacteriales</taxon>
        <taxon>Weeksellaceae</taxon>
        <taxon>Chryseobacterium group</taxon>
        <taxon>Chryseobacterium</taxon>
    </lineage>
</organism>
<feature type="domain" description="TonB-dependent receptor-like beta-barrel" evidence="10">
    <location>
        <begin position="431"/>
        <end position="971"/>
    </location>
</feature>